<organism evidence="3 4">
    <name type="scientific">Cichlidogyrus casuarinus</name>
    <dbReference type="NCBI Taxonomy" id="1844966"/>
    <lineage>
        <taxon>Eukaryota</taxon>
        <taxon>Metazoa</taxon>
        <taxon>Spiralia</taxon>
        <taxon>Lophotrochozoa</taxon>
        <taxon>Platyhelminthes</taxon>
        <taxon>Monogenea</taxon>
        <taxon>Monopisthocotylea</taxon>
        <taxon>Dactylogyridea</taxon>
        <taxon>Ancyrocephalidae</taxon>
        <taxon>Cichlidogyrus</taxon>
    </lineage>
</organism>
<comment type="caution">
    <text evidence="3">The sequence shown here is derived from an EMBL/GenBank/DDBJ whole genome shotgun (WGS) entry which is preliminary data.</text>
</comment>
<keyword evidence="4" id="KW-1185">Reference proteome</keyword>
<feature type="compositionally biased region" description="Polar residues" evidence="1">
    <location>
        <begin position="369"/>
        <end position="390"/>
    </location>
</feature>
<dbReference type="Gene3D" id="3.30.1470.10">
    <property type="entry name" value="Photosystem I PsaD, reaction center subunit II"/>
    <property type="match status" value="1"/>
</dbReference>
<dbReference type="InterPro" id="IPR053233">
    <property type="entry name" value="ABRA-related"/>
</dbReference>
<evidence type="ECO:0000313" key="3">
    <source>
        <dbReference type="EMBL" id="KAL3316370.1"/>
    </source>
</evidence>
<dbReference type="Proteomes" id="UP001626550">
    <property type="component" value="Unassembled WGS sequence"/>
</dbReference>
<dbReference type="CDD" id="cd00201">
    <property type="entry name" value="WW"/>
    <property type="match status" value="1"/>
</dbReference>
<gene>
    <name evidence="3" type="ORF">Ciccas_004991</name>
</gene>
<dbReference type="EMBL" id="JBJKFK010000551">
    <property type="protein sequence ID" value="KAL3316370.1"/>
    <property type="molecule type" value="Genomic_DNA"/>
</dbReference>
<feature type="region of interest" description="Disordered" evidence="1">
    <location>
        <begin position="149"/>
        <end position="232"/>
    </location>
</feature>
<proteinExistence type="predicted"/>
<dbReference type="InterPro" id="IPR001202">
    <property type="entry name" value="WW_dom"/>
</dbReference>
<evidence type="ECO:0000259" key="2">
    <source>
        <dbReference type="PROSITE" id="PS50020"/>
    </source>
</evidence>
<name>A0ABD2QA05_9PLAT</name>
<evidence type="ECO:0000313" key="4">
    <source>
        <dbReference type="Proteomes" id="UP001626550"/>
    </source>
</evidence>
<evidence type="ECO:0000256" key="1">
    <source>
        <dbReference type="SAM" id="MobiDB-lite"/>
    </source>
</evidence>
<feature type="region of interest" description="Disordered" evidence="1">
    <location>
        <begin position="339"/>
        <end position="390"/>
    </location>
</feature>
<dbReference type="PANTHER" id="PTHR21715">
    <property type="entry name" value="RH04127P"/>
    <property type="match status" value="1"/>
</dbReference>
<dbReference type="PROSITE" id="PS01159">
    <property type="entry name" value="WW_DOMAIN_1"/>
    <property type="match status" value="1"/>
</dbReference>
<dbReference type="InterPro" id="IPR036020">
    <property type="entry name" value="WW_dom_sf"/>
</dbReference>
<feature type="compositionally biased region" description="Basic and acidic residues" evidence="1">
    <location>
        <begin position="151"/>
        <end position="182"/>
    </location>
</feature>
<feature type="domain" description="WW" evidence="2">
    <location>
        <begin position="46"/>
        <end position="79"/>
    </location>
</feature>
<dbReference type="AlphaFoldDB" id="A0ABD2QA05"/>
<dbReference type="PANTHER" id="PTHR21715:SF0">
    <property type="entry name" value="RH04127P"/>
    <property type="match status" value="1"/>
</dbReference>
<dbReference type="PROSITE" id="PS50020">
    <property type="entry name" value="WW_DOMAIN_2"/>
    <property type="match status" value="1"/>
</dbReference>
<protein>
    <recommendedName>
        <fullName evidence="2">WW domain-containing protein</fullName>
    </recommendedName>
</protein>
<accession>A0ABD2QA05</accession>
<sequence length="425" mass="47912">MSVYSECLEEDIQFNESELHNYARGIGIDPDYEHELMEIAQEGLKSTVPKPWKIIQDENNNIFYYNPENKFSTYDHPNDDRFRIKVMLARRLRKQQLIAHMMNSPHETMENPRMETRSALVRTLNTETQFTNETSGSHTNYTEILPTLKSSLHEKPLPDSTTPDKSKKNARLIDADKDKSDDSSLTESMNIEKGSHQAYIPITGPEVGMSPTQNSGPNDFDQGQKPSQAVNEPRKTAIKSWLCDTTMNTEALASDTEASENGISANTSYAELAIHPDANLGLSNKSRTGSLSGNQTLIELSALDDLKMTLKLDIGQIRKKMDNLKMSYKKLKNELTSKESSLEHIERASRPSTPNLETRVSKNHRMTDGSISRSQFSRRPTLVSSSISTPKQDRIKITPKCTTSTQIENHEIETICNELSKSTII</sequence>
<reference evidence="3 4" key="1">
    <citation type="submission" date="2024-11" db="EMBL/GenBank/DDBJ databases">
        <title>Adaptive evolution of stress response genes in parasites aligns with host niche diversity.</title>
        <authorList>
            <person name="Hahn C."/>
            <person name="Resl P."/>
        </authorList>
    </citation>
    <scope>NUCLEOTIDE SEQUENCE [LARGE SCALE GENOMIC DNA]</scope>
    <source>
        <strain evidence="3">EGGRZ-B1_66</strain>
        <tissue evidence="3">Body</tissue>
    </source>
</reference>
<feature type="compositionally biased region" description="Basic and acidic residues" evidence="1">
    <location>
        <begin position="339"/>
        <end position="349"/>
    </location>
</feature>
<dbReference type="SUPFAM" id="SSF51045">
    <property type="entry name" value="WW domain"/>
    <property type="match status" value="1"/>
</dbReference>
<dbReference type="SMART" id="SM00456">
    <property type="entry name" value="WW"/>
    <property type="match status" value="1"/>
</dbReference>